<keyword evidence="2" id="KW-1185">Reference proteome</keyword>
<proteinExistence type="predicted"/>
<sequence length="116" mass="13016">ASYLTLANFPSDHFNTTAFLEDIDENEWKDALDFFALTAHKFWSCMGENHYAHNCPSKSSGHQIQAQRSDQGQPVGTIVGTIYGHLPSGFQVTLSRFLNLNNRRPSEGALHHQQQA</sequence>
<accession>A0A0L6U983</accession>
<gene>
    <name evidence="1" type="ORF">VP01_8488g1</name>
</gene>
<organism evidence="1 2">
    <name type="scientific">Puccinia sorghi</name>
    <dbReference type="NCBI Taxonomy" id="27349"/>
    <lineage>
        <taxon>Eukaryota</taxon>
        <taxon>Fungi</taxon>
        <taxon>Dikarya</taxon>
        <taxon>Basidiomycota</taxon>
        <taxon>Pucciniomycotina</taxon>
        <taxon>Pucciniomycetes</taxon>
        <taxon>Pucciniales</taxon>
        <taxon>Pucciniaceae</taxon>
        <taxon>Puccinia</taxon>
    </lineage>
</organism>
<dbReference type="Proteomes" id="UP000037035">
    <property type="component" value="Unassembled WGS sequence"/>
</dbReference>
<reference evidence="1 2" key="1">
    <citation type="submission" date="2015-08" db="EMBL/GenBank/DDBJ databases">
        <title>Next Generation Sequencing and Analysis of the Genome of Puccinia sorghi L Schw, the Causal Agent of Maize Common Rust.</title>
        <authorList>
            <person name="Rochi L."/>
            <person name="Burguener G."/>
            <person name="Darino M."/>
            <person name="Turjanski A."/>
            <person name="Kreff E."/>
            <person name="Dieguez M.J."/>
            <person name="Sacco F."/>
        </authorList>
    </citation>
    <scope>NUCLEOTIDE SEQUENCE [LARGE SCALE GENOMIC DNA]</scope>
    <source>
        <strain evidence="1 2">RO10H11247</strain>
    </source>
</reference>
<feature type="non-terminal residue" evidence="1">
    <location>
        <position position="1"/>
    </location>
</feature>
<dbReference type="AlphaFoldDB" id="A0A0L6U983"/>
<name>A0A0L6U983_9BASI</name>
<dbReference type="OrthoDB" id="2507335at2759"/>
<evidence type="ECO:0000313" key="2">
    <source>
        <dbReference type="Proteomes" id="UP000037035"/>
    </source>
</evidence>
<protein>
    <submittedName>
        <fullName evidence="1">Uncharacterized protein</fullName>
    </submittedName>
</protein>
<dbReference type="VEuPathDB" id="FungiDB:VP01_8488g1"/>
<dbReference type="EMBL" id="LAVV01014035">
    <property type="protein sequence ID" value="KNZ45114.1"/>
    <property type="molecule type" value="Genomic_DNA"/>
</dbReference>
<comment type="caution">
    <text evidence="1">The sequence shown here is derived from an EMBL/GenBank/DDBJ whole genome shotgun (WGS) entry which is preliminary data.</text>
</comment>
<evidence type="ECO:0000313" key="1">
    <source>
        <dbReference type="EMBL" id="KNZ45114.1"/>
    </source>
</evidence>